<evidence type="ECO:0000313" key="1">
    <source>
        <dbReference type="EMBL" id="SFF95232.1"/>
    </source>
</evidence>
<accession>A0A1I2MUS4</accession>
<reference evidence="2" key="1">
    <citation type="submission" date="2016-10" db="EMBL/GenBank/DDBJ databases">
        <authorList>
            <person name="Varghese N."/>
            <person name="Submissions S."/>
        </authorList>
    </citation>
    <scope>NUCLEOTIDE SEQUENCE [LARGE SCALE GENOMIC DNA]</scope>
    <source>
        <strain evidence="2">DSM 23515</strain>
    </source>
</reference>
<evidence type="ECO:0008006" key="3">
    <source>
        <dbReference type="Google" id="ProtNLM"/>
    </source>
</evidence>
<evidence type="ECO:0000313" key="2">
    <source>
        <dbReference type="Proteomes" id="UP000199116"/>
    </source>
</evidence>
<organism evidence="1 2">
    <name type="scientific">Salegentibacter agarivorans</name>
    <dbReference type="NCBI Taxonomy" id="345907"/>
    <lineage>
        <taxon>Bacteria</taxon>
        <taxon>Pseudomonadati</taxon>
        <taxon>Bacteroidota</taxon>
        <taxon>Flavobacteriia</taxon>
        <taxon>Flavobacteriales</taxon>
        <taxon>Flavobacteriaceae</taxon>
        <taxon>Salegentibacter</taxon>
    </lineage>
</organism>
<dbReference type="EMBL" id="FOOH01000016">
    <property type="protein sequence ID" value="SFF95232.1"/>
    <property type="molecule type" value="Genomic_DNA"/>
</dbReference>
<dbReference type="AlphaFoldDB" id="A0A1I2MUS4"/>
<keyword evidence="2" id="KW-1185">Reference proteome</keyword>
<name>A0A1I2MUS4_9FLAO</name>
<gene>
    <name evidence="1" type="ORF">SAMN04488033_11629</name>
</gene>
<dbReference type="Proteomes" id="UP000199116">
    <property type="component" value="Unassembled WGS sequence"/>
</dbReference>
<protein>
    <recommendedName>
        <fullName evidence="3">TonB protein C-terminal</fullName>
    </recommendedName>
</protein>
<sequence>MISFLFALSITAWGYYQATHRIGELEANDRIDDNDFELCNEDKVAEYYGMNTDYIGGKKAIKNRILSELQFLDFKESGLLTYRFVVNCKGEIGRFRLKATNKDLQKTEVNSKNILEIEKELRALKNWNPAINKSGYTYDSYYVLNFKIENSKIVDIF</sequence>
<proteinExistence type="predicted"/>